<dbReference type="SUPFAM" id="SSF47473">
    <property type="entry name" value="EF-hand"/>
    <property type="match status" value="1"/>
</dbReference>
<keyword evidence="2" id="KW-0106">Calcium</keyword>
<dbReference type="PANTHER" id="PTHR23056">
    <property type="entry name" value="CALCINEURIN B"/>
    <property type="match status" value="1"/>
</dbReference>
<feature type="domain" description="EF-hand" evidence="3">
    <location>
        <begin position="204"/>
        <end position="239"/>
    </location>
</feature>
<dbReference type="Gene3D" id="1.10.238.10">
    <property type="entry name" value="EF-hand"/>
    <property type="match status" value="1"/>
</dbReference>
<evidence type="ECO:0000256" key="1">
    <source>
        <dbReference type="ARBA" id="ARBA00022737"/>
    </source>
</evidence>
<dbReference type="InterPro" id="IPR011992">
    <property type="entry name" value="EF-hand-dom_pair"/>
</dbReference>
<sequence length="339" mass="39272">MTRSDYDIPTFHNILTEIHRSAITINSTCLNIVKQLNLKSRKKLIKMPAEQAVDMLNDTLAEIVFRTKNVNKFKRLARNTHFNYREVEALAIIHRKCVQIMGPISRILFRDLFHAGFDFTENIRHILVDKMFSVIDKRNALQIHCDNWIEGLSVILRGTIEEKIHFAYQTYDHLRTHKLKKEHIFPMMRGCLIKLQNDENPDEAVKDLIDLLIKKLDVDRDGMISEEDFKTAVKDRNPLLLECMGPSPVEERGIYLDLHRTLAVGKMTGLGKTVPSLPSPDTYDYFYLIKIKNAKLCRKETEERGVHSFDDEELRGLGWGIETVSSKCCVFNDLDIDVL</sequence>
<protein>
    <submittedName>
        <fullName evidence="4">EF-hand calcium-binding domain-containing protein</fullName>
    </submittedName>
</protein>
<dbReference type="PANTHER" id="PTHR23056:SF110">
    <property type="entry name" value="CALMODULIN"/>
    <property type="match status" value="1"/>
</dbReference>
<dbReference type="GO" id="GO:0019900">
    <property type="term" value="F:kinase binding"/>
    <property type="evidence" value="ECO:0007669"/>
    <property type="project" value="InterPro"/>
</dbReference>
<proteinExistence type="predicted"/>
<evidence type="ECO:0000313" key="4">
    <source>
        <dbReference type="EMBL" id="PBC31646.1"/>
    </source>
</evidence>
<reference evidence="4 5" key="1">
    <citation type="submission" date="2014-07" db="EMBL/GenBank/DDBJ databases">
        <title>Genomic and transcriptomic analysis on Apis cerana provide comprehensive insights into honey bee biology.</title>
        <authorList>
            <person name="Diao Q."/>
            <person name="Sun L."/>
            <person name="Zheng H."/>
            <person name="Zheng H."/>
            <person name="Xu S."/>
            <person name="Wang S."/>
            <person name="Zeng Z."/>
            <person name="Hu F."/>
            <person name="Su S."/>
            <person name="Wu J."/>
        </authorList>
    </citation>
    <scope>NUCLEOTIDE SEQUENCE [LARGE SCALE GENOMIC DNA]</scope>
    <source>
        <tissue evidence="4">Pupae without intestine</tissue>
    </source>
</reference>
<dbReference type="PROSITE" id="PS50222">
    <property type="entry name" value="EF_HAND_2"/>
    <property type="match status" value="1"/>
</dbReference>
<evidence type="ECO:0000313" key="5">
    <source>
        <dbReference type="Proteomes" id="UP000242457"/>
    </source>
</evidence>
<dbReference type="STRING" id="94128.A0A2A3EKD0"/>
<accession>A0A2A3EKD0</accession>
<keyword evidence="1" id="KW-0677">Repeat</keyword>
<dbReference type="InterPro" id="IPR018247">
    <property type="entry name" value="EF_Hand_1_Ca_BS"/>
</dbReference>
<dbReference type="Pfam" id="PF13499">
    <property type="entry name" value="EF-hand_7"/>
    <property type="match status" value="1"/>
</dbReference>
<dbReference type="Proteomes" id="UP000242457">
    <property type="component" value="Unassembled WGS sequence"/>
</dbReference>
<keyword evidence="5" id="KW-1185">Reference proteome</keyword>
<dbReference type="AlphaFoldDB" id="A0A2A3EKD0"/>
<gene>
    <name evidence="4" type="ORF">APICC_09071</name>
</gene>
<dbReference type="InterPro" id="IPR045198">
    <property type="entry name" value="CNBL1-10"/>
</dbReference>
<evidence type="ECO:0000259" key="3">
    <source>
        <dbReference type="PROSITE" id="PS50222"/>
    </source>
</evidence>
<dbReference type="PROSITE" id="PS00018">
    <property type="entry name" value="EF_HAND_1"/>
    <property type="match status" value="1"/>
</dbReference>
<dbReference type="EMBL" id="KZ288230">
    <property type="protein sequence ID" value="PBC31646.1"/>
    <property type="molecule type" value="Genomic_DNA"/>
</dbReference>
<dbReference type="InterPro" id="IPR002048">
    <property type="entry name" value="EF_hand_dom"/>
</dbReference>
<dbReference type="OrthoDB" id="191686at2759"/>
<name>A0A2A3EKD0_APICC</name>
<dbReference type="GO" id="GO:0005509">
    <property type="term" value="F:calcium ion binding"/>
    <property type="evidence" value="ECO:0007669"/>
    <property type="project" value="InterPro"/>
</dbReference>
<dbReference type="GO" id="GO:0019722">
    <property type="term" value="P:calcium-mediated signaling"/>
    <property type="evidence" value="ECO:0007669"/>
    <property type="project" value="InterPro"/>
</dbReference>
<organism evidence="4 5">
    <name type="scientific">Apis cerana cerana</name>
    <name type="common">Oriental honeybee</name>
    <dbReference type="NCBI Taxonomy" id="94128"/>
    <lineage>
        <taxon>Eukaryota</taxon>
        <taxon>Metazoa</taxon>
        <taxon>Ecdysozoa</taxon>
        <taxon>Arthropoda</taxon>
        <taxon>Hexapoda</taxon>
        <taxon>Insecta</taxon>
        <taxon>Pterygota</taxon>
        <taxon>Neoptera</taxon>
        <taxon>Endopterygota</taxon>
        <taxon>Hymenoptera</taxon>
        <taxon>Apocrita</taxon>
        <taxon>Aculeata</taxon>
        <taxon>Apoidea</taxon>
        <taxon>Anthophila</taxon>
        <taxon>Apidae</taxon>
        <taxon>Apis</taxon>
    </lineage>
</organism>
<evidence type="ECO:0000256" key="2">
    <source>
        <dbReference type="ARBA" id="ARBA00022837"/>
    </source>
</evidence>